<evidence type="ECO:0000259" key="2">
    <source>
        <dbReference type="Pfam" id="PF10988"/>
    </source>
</evidence>
<protein>
    <submittedName>
        <fullName evidence="3">DUF2807 domain-containing protein</fullName>
    </submittedName>
</protein>
<keyword evidence="1" id="KW-0732">Signal</keyword>
<keyword evidence="4" id="KW-1185">Reference proteome</keyword>
<feature type="chain" id="PRO_5024405215" evidence="1">
    <location>
        <begin position="23"/>
        <end position="229"/>
    </location>
</feature>
<sequence length="229" mass="24844">MKTMKNTVTTLVFLLVAFNAFAQREIVKELDSFNEIKAFDRIKTILIKSDKNKVVITGDDQDEVNISLKDGTLKVKMEFDNQMDGGNVTVKVYHSETLTFIDANEGAKISSEDTAKGDEVKIAAQEGGTIDLNVDIDNLEVKSTSGAEITLTGKATIQEAIANSGGKVYNDKLKTIETKVTVQAGGSASVHASDKMNAKVRAGGSIYIYGNPKDLERDKVFGGKIRVMD</sequence>
<dbReference type="Proteomes" id="UP000310314">
    <property type="component" value="Unassembled WGS sequence"/>
</dbReference>
<dbReference type="EMBL" id="VATY01000001">
    <property type="protein sequence ID" value="TMM59522.1"/>
    <property type="molecule type" value="Genomic_DNA"/>
</dbReference>
<evidence type="ECO:0000313" key="3">
    <source>
        <dbReference type="EMBL" id="TMM59522.1"/>
    </source>
</evidence>
<feature type="signal peptide" evidence="1">
    <location>
        <begin position="1"/>
        <end position="22"/>
    </location>
</feature>
<comment type="caution">
    <text evidence="3">The sequence shown here is derived from an EMBL/GenBank/DDBJ whole genome shotgun (WGS) entry which is preliminary data.</text>
</comment>
<feature type="domain" description="Putative auto-transporter adhesin head GIN" evidence="2">
    <location>
        <begin position="33"/>
        <end position="212"/>
    </location>
</feature>
<evidence type="ECO:0000313" key="4">
    <source>
        <dbReference type="Proteomes" id="UP000310314"/>
    </source>
</evidence>
<dbReference type="Gene3D" id="2.160.20.120">
    <property type="match status" value="1"/>
</dbReference>
<dbReference type="InterPro" id="IPR021255">
    <property type="entry name" value="DUF2807"/>
</dbReference>
<proteinExistence type="predicted"/>
<dbReference type="AlphaFoldDB" id="A0A5S3PZ13"/>
<dbReference type="OrthoDB" id="704821at2"/>
<evidence type="ECO:0000256" key="1">
    <source>
        <dbReference type="SAM" id="SignalP"/>
    </source>
</evidence>
<name>A0A5S3PZ13_9FLAO</name>
<accession>A0A5S3PZ13</accession>
<gene>
    <name evidence="3" type="ORF">FEE95_08895</name>
</gene>
<reference evidence="3 4" key="1">
    <citation type="submission" date="2019-05" db="EMBL/GenBank/DDBJ databases">
        <authorList>
            <person name="Zhang J.-Y."/>
            <person name="Feg X."/>
            <person name="Du Z.-J."/>
        </authorList>
    </citation>
    <scope>NUCLEOTIDE SEQUENCE [LARGE SCALE GENOMIC DNA]</scope>
    <source>
        <strain evidence="3 4">RZ26</strain>
    </source>
</reference>
<dbReference type="Pfam" id="PF10988">
    <property type="entry name" value="DUF2807"/>
    <property type="match status" value="1"/>
</dbReference>
<organism evidence="3 4">
    <name type="scientific">Maribacter algarum</name>
    <name type="common">ex Zhang et al. 2020</name>
    <dbReference type="NCBI Taxonomy" id="2578118"/>
    <lineage>
        <taxon>Bacteria</taxon>
        <taxon>Pseudomonadati</taxon>
        <taxon>Bacteroidota</taxon>
        <taxon>Flavobacteriia</taxon>
        <taxon>Flavobacteriales</taxon>
        <taxon>Flavobacteriaceae</taxon>
        <taxon>Maribacter</taxon>
    </lineage>
</organism>